<keyword evidence="1" id="KW-1185">Reference proteome</keyword>
<name>A0A915CFY3_PARUN</name>
<dbReference type="AlphaFoldDB" id="A0A915CFY3"/>
<reference evidence="2" key="1">
    <citation type="submission" date="2022-11" db="UniProtKB">
        <authorList>
            <consortium name="WormBaseParasite"/>
        </authorList>
    </citation>
    <scope>IDENTIFICATION</scope>
</reference>
<dbReference type="Proteomes" id="UP000887569">
    <property type="component" value="Unplaced"/>
</dbReference>
<accession>A0A915CFY3</accession>
<protein>
    <submittedName>
        <fullName evidence="2">Uncharacterized protein</fullName>
    </submittedName>
</protein>
<organism evidence="1 2">
    <name type="scientific">Parascaris univalens</name>
    <name type="common">Nematode worm</name>
    <dbReference type="NCBI Taxonomy" id="6257"/>
    <lineage>
        <taxon>Eukaryota</taxon>
        <taxon>Metazoa</taxon>
        <taxon>Ecdysozoa</taxon>
        <taxon>Nematoda</taxon>
        <taxon>Chromadorea</taxon>
        <taxon>Rhabditida</taxon>
        <taxon>Spirurina</taxon>
        <taxon>Ascaridomorpha</taxon>
        <taxon>Ascaridoidea</taxon>
        <taxon>Ascarididae</taxon>
        <taxon>Parascaris</taxon>
    </lineage>
</organism>
<proteinExistence type="predicted"/>
<evidence type="ECO:0000313" key="2">
    <source>
        <dbReference type="WBParaSite" id="PgR139_g013_t01"/>
    </source>
</evidence>
<evidence type="ECO:0000313" key="1">
    <source>
        <dbReference type="Proteomes" id="UP000887569"/>
    </source>
</evidence>
<sequence>PFAPLQSSAVDIRPLPIAKTKPSQVGSLVRDIGSADTTTLLPEPLSAVDSCSRRDMSLDMCRNTIGSADTTTLLPEPLSAVDSCSRRDRSLDMCRNTITSRHPEQENI</sequence>
<dbReference type="WBParaSite" id="PgR139_g013_t01">
    <property type="protein sequence ID" value="PgR139_g013_t01"/>
    <property type="gene ID" value="PgR139_g013"/>
</dbReference>